<reference evidence="1" key="1">
    <citation type="submission" date="2020-06" db="EMBL/GenBank/DDBJ databases">
        <authorList>
            <consortium name="Plant Systems Biology data submission"/>
        </authorList>
    </citation>
    <scope>NUCLEOTIDE SEQUENCE</scope>
    <source>
        <strain evidence="1">D6</strain>
    </source>
</reference>
<organism evidence="1 2">
    <name type="scientific">Seminavis robusta</name>
    <dbReference type="NCBI Taxonomy" id="568900"/>
    <lineage>
        <taxon>Eukaryota</taxon>
        <taxon>Sar</taxon>
        <taxon>Stramenopiles</taxon>
        <taxon>Ochrophyta</taxon>
        <taxon>Bacillariophyta</taxon>
        <taxon>Bacillariophyceae</taxon>
        <taxon>Bacillariophycidae</taxon>
        <taxon>Naviculales</taxon>
        <taxon>Naviculaceae</taxon>
        <taxon>Seminavis</taxon>
    </lineage>
</organism>
<gene>
    <name evidence="1" type="ORF">SEMRO_911_G219270.1</name>
</gene>
<sequence>MNQPQDPLASFLLSEVLFANQSASLPAMEVRVVQDEARGHRPKKTATPVMSSLNNSLSRWEAPGIIRPKEALPLGRLSHIMPLKKPQRALSEDSVASTESR</sequence>
<protein>
    <submittedName>
        <fullName evidence="1">Uncharacterized protein</fullName>
    </submittedName>
</protein>
<dbReference type="Proteomes" id="UP001153069">
    <property type="component" value="Unassembled WGS sequence"/>
</dbReference>
<comment type="caution">
    <text evidence="1">The sequence shown here is derived from an EMBL/GenBank/DDBJ whole genome shotgun (WGS) entry which is preliminary data.</text>
</comment>
<accession>A0A9N8HK43</accession>
<proteinExistence type="predicted"/>
<name>A0A9N8HK43_9STRA</name>
<dbReference type="AlphaFoldDB" id="A0A9N8HK43"/>
<keyword evidence="2" id="KW-1185">Reference proteome</keyword>
<dbReference type="EMBL" id="CAICTM010000909">
    <property type="protein sequence ID" value="CAB9518168.1"/>
    <property type="molecule type" value="Genomic_DNA"/>
</dbReference>
<evidence type="ECO:0000313" key="1">
    <source>
        <dbReference type="EMBL" id="CAB9518168.1"/>
    </source>
</evidence>
<evidence type="ECO:0000313" key="2">
    <source>
        <dbReference type="Proteomes" id="UP001153069"/>
    </source>
</evidence>